<protein>
    <submittedName>
        <fullName evidence="1">Uncharacterized protein</fullName>
    </submittedName>
</protein>
<proteinExistence type="predicted"/>
<gene>
    <name evidence="1" type="ORF">LCGC14_0502740</name>
</gene>
<evidence type="ECO:0000313" key="1">
    <source>
        <dbReference type="EMBL" id="KKN63326.1"/>
    </source>
</evidence>
<dbReference type="EMBL" id="LAZR01000593">
    <property type="protein sequence ID" value="KKN63326.1"/>
    <property type="molecule type" value="Genomic_DNA"/>
</dbReference>
<dbReference type="AlphaFoldDB" id="A0A0F9UQ93"/>
<name>A0A0F9UQ93_9ZZZZ</name>
<comment type="caution">
    <text evidence="1">The sequence shown here is derived from an EMBL/GenBank/DDBJ whole genome shotgun (WGS) entry which is preliminary data.</text>
</comment>
<dbReference type="SUPFAM" id="SSF88659">
    <property type="entry name" value="Sigma3 and sigma4 domains of RNA polymerase sigma factors"/>
    <property type="match status" value="1"/>
</dbReference>
<reference evidence="1" key="1">
    <citation type="journal article" date="2015" name="Nature">
        <title>Complex archaea that bridge the gap between prokaryotes and eukaryotes.</title>
        <authorList>
            <person name="Spang A."/>
            <person name="Saw J.H."/>
            <person name="Jorgensen S.L."/>
            <person name="Zaremba-Niedzwiedzka K."/>
            <person name="Martijn J."/>
            <person name="Lind A.E."/>
            <person name="van Eijk R."/>
            <person name="Schleper C."/>
            <person name="Guy L."/>
            <person name="Ettema T.J."/>
        </authorList>
    </citation>
    <scope>NUCLEOTIDE SEQUENCE</scope>
</reference>
<dbReference type="InterPro" id="IPR013324">
    <property type="entry name" value="RNA_pol_sigma_r3/r4-like"/>
</dbReference>
<accession>A0A0F9UQ93</accession>
<sequence>MPPKQLKEIQSGYRCLNYAIAEINISPDSIPNTIPAEYLKEWQAGDPDPYYKIQMIEYPILSNRINYQESFFKSFISKLKERPIPGSKAGHNMWWGARPETDFIMIGAKLESNGDGTGKVYFKNYIPPKGESGNNENFIIENKTDMVHYSLVSWPRTERYEDEEGNEITNAIESMKGERNDAVEYGLGGMKQTTNAGENEYNKGLNELNKLTINLPDLTDNKSKGEGNLTKEELLKKINTLRENGDLTLQEIAESMGLKNQVVKSEHTEALKIVNAIKKLGMENPIEDIKALKEIIESDKEAVLNARLDKEFGTNPDAEDKENYLRMHAGNQIANIKGKDLEEKIENVKKDSITIKFAKERADYNADVNTIGIVETTKKKVPVKTGRRIDKV</sequence>
<organism evidence="1">
    <name type="scientific">marine sediment metagenome</name>
    <dbReference type="NCBI Taxonomy" id="412755"/>
    <lineage>
        <taxon>unclassified sequences</taxon>
        <taxon>metagenomes</taxon>
        <taxon>ecological metagenomes</taxon>
    </lineage>
</organism>